<evidence type="ECO:0000313" key="1">
    <source>
        <dbReference type="EMBL" id="CAG5110691.1"/>
    </source>
</evidence>
<dbReference type="InterPro" id="IPR038219">
    <property type="entry name" value="Sep15/SelM_sf"/>
</dbReference>
<accession>A0ABN7T3L1</accession>
<proteinExistence type="predicted"/>
<name>A0ABN7T3L1_OIKDI</name>
<dbReference type="Gene3D" id="3.40.30.50">
    <property type="entry name" value="Sep15/SelM thioredoxin-like domain, active-site redox motif"/>
    <property type="match status" value="1"/>
</dbReference>
<reference evidence="1 2" key="1">
    <citation type="submission" date="2021-04" db="EMBL/GenBank/DDBJ databases">
        <authorList>
            <person name="Bliznina A."/>
        </authorList>
    </citation>
    <scope>NUCLEOTIDE SEQUENCE [LARGE SCALE GENOMIC DNA]</scope>
</reference>
<protein>
    <submittedName>
        <fullName evidence="1">Oidioi.mRNA.OKI2018_I69.chr2.g5068.t1.cds</fullName>
    </submittedName>
</protein>
<organism evidence="1 2">
    <name type="scientific">Oikopleura dioica</name>
    <name type="common">Tunicate</name>
    <dbReference type="NCBI Taxonomy" id="34765"/>
    <lineage>
        <taxon>Eukaryota</taxon>
        <taxon>Metazoa</taxon>
        <taxon>Chordata</taxon>
        <taxon>Tunicata</taxon>
        <taxon>Appendicularia</taxon>
        <taxon>Copelata</taxon>
        <taxon>Oikopleuridae</taxon>
        <taxon>Oikopleura</taxon>
    </lineage>
</organism>
<gene>
    <name evidence="1" type="ORF">OKIOD_LOCUS13833</name>
</gene>
<dbReference type="SUPFAM" id="SSF52833">
    <property type="entry name" value="Thioredoxin-like"/>
    <property type="match status" value="1"/>
</dbReference>
<dbReference type="Proteomes" id="UP001158576">
    <property type="component" value="Chromosome 2"/>
</dbReference>
<keyword evidence="2" id="KW-1185">Reference proteome</keyword>
<evidence type="ECO:0000313" key="2">
    <source>
        <dbReference type="Proteomes" id="UP001158576"/>
    </source>
</evidence>
<dbReference type="EMBL" id="OU015567">
    <property type="protein sequence ID" value="CAG5110691.1"/>
    <property type="molecule type" value="Genomic_DNA"/>
</dbReference>
<sequence length="192" mass="22140">MEDSNLRLNLAEKYVVLLSHLPGSSTPAKITKCDSNFPAMRQFILLLSLIVINLGTVFAQKEANENIEKKGKIRSRRKKSKLPPEETEIAGAWIEGCKNCNIWLPDFVKNELDLWQNFGFKDNHGSSKLVIKFHNSYKDVLVEMDISNFPEKKLIDLLKSQGFFRKQGHSEKLTEDQAKAPYIKYKWPKEEL</sequence>
<dbReference type="InterPro" id="IPR036249">
    <property type="entry name" value="Thioredoxin-like_sf"/>
</dbReference>